<dbReference type="KEGG" id="cput:CONPUDRAFT_147829"/>
<evidence type="ECO:0000313" key="3">
    <source>
        <dbReference type="EMBL" id="EIW74203.1"/>
    </source>
</evidence>
<name>R7SDH1_CONPW</name>
<feature type="transmembrane region" description="Helical" evidence="2">
    <location>
        <begin position="107"/>
        <end position="124"/>
    </location>
</feature>
<evidence type="ECO:0000256" key="1">
    <source>
        <dbReference type="SAM" id="MobiDB-lite"/>
    </source>
</evidence>
<dbReference type="Proteomes" id="UP000053558">
    <property type="component" value="Unassembled WGS sequence"/>
</dbReference>
<keyword evidence="2" id="KW-1133">Transmembrane helix</keyword>
<reference evidence="4" key="1">
    <citation type="journal article" date="2012" name="Science">
        <title>The Paleozoic origin of enzymatic lignin decomposition reconstructed from 31 fungal genomes.</title>
        <authorList>
            <person name="Floudas D."/>
            <person name="Binder M."/>
            <person name="Riley R."/>
            <person name="Barry K."/>
            <person name="Blanchette R.A."/>
            <person name="Henrissat B."/>
            <person name="Martinez A.T."/>
            <person name="Otillar R."/>
            <person name="Spatafora J.W."/>
            <person name="Yadav J.S."/>
            <person name="Aerts A."/>
            <person name="Benoit I."/>
            <person name="Boyd A."/>
            <person name="Carlson A."/>
            <person name="Copeland A."/>
            <person name="Coutinho P.M."/>
            <person name="de Vries R.P."/>
            <person name="Ferreira P."/>
            <person name="Findley K."/>
            <person name="Foster B."/>
            <person name="Gaskell J."/>
            <person name="Glotzer D."/>
            <person name="Gorecki P."/>
            <person name="Heitman J."/>
            <person name="Hesse C."/>
            <person name="Hori C."/>
            <person name="Igarashi K."/>
            <person name="Jurgens J.A."/>
            <person name="Kallen N."/>
            <person name="Kersten P."/>
            <person name="Kohler A."/>
            <person name="Kuees U."/>
            <person name="Kumar T.K.A."/>
            <person name="Kuo A."/>
            <person name="LaButti K."/>
            <person name="Larrondo L.F."/>
            <person name="Lindquist E."/>
            <person name="Ling A."/>
            <person name="Lombard V."/>
            <person name="Lucas S."/>
            <person name="Lundell T."/>
            <person name="Martin R."/>
            <person name="McLaughlin D.J."/>
            <person name="Morgenstern I."/>
            <person name="Morin E."/>
            <person name="Murat C."/>
            <person name="Nagy L.G."/>
            <person name="Nolan M."/>
            <person name="Ohm R.A."/>
            <person name="Patyshakuliyeva A."/>
            <person name="Rokas A."/>
            <person name="Ruiz-Duenas F.J."/>
            <person name="Sabat G."/>
            <person name="Salamov A."/>
            <person name="Samejima M."/>
            <person name="Schmutz J."/>
            <person name="Slot J.C."/>
            <person name="St John F."/>
            <person name="Stenlid J."/>
            <person name="Sun H."/>
            <person name="Sun S."/>
            <person name="Syed K."/>
            <person name="Tsang A."/>
            <person name="Wiebenga A."/>
            <person name="Young D."/>
            <person name="Pisabarro A."/>
            <person name="Eastwood D.C."/>
            <person name="Martin F."/>
            <person name="Cullen D."/>
            <person name="Grigoriev I.V."/>
            <person name="Hibbett D.S."/>
        </authorList>
    </citation>
    <scope>NUCLEOTIDE SEQUENCE [LARGE SCALE GENOMIC DNA]</scope>
    <source>
        <strain evidence="4">RWD-64-598 SS2</strain>
    </source>
</reference>
<feature type="transmembrane region" description="Helical" evidence="2">
    <location>
        <begin position="33"/>
        <end position="55"/>
    </location>
</feature>
<evidence type="ECO:0000256" key="2">
    <source>
        <dbReference type="SAM" id="Phobius"/>
    </source>
</evidence>
<gene>
    <name evidence="3" type="ORF">CONPUDRAFT_147829</name>
</gene>
<feature type="region of interest" description="Disordered" evidence="1">
    <location>
        <begin position="289"/>
        <end position="310"/>
    </location>
</feature>
<accession>R7SDH1</accession>
<protein>
    <submittedName>
        <fullName evidence="3">Uncharacterized protein</fullName>
    </submittedName>
</protein>
<organism evidence="3 4">
    <name type="scientific">Coniophora puteana (strain RWD-64-598)</name>
    <name type="common">Brown rot fungus</name>
    <dbReference type="NCBI Taxonomy" id="741705"/>
    <lineage>
        <taxon>Eukaryota</taxon>
        <taxon>Fungi</taxon>
        <taxon>Dikarya</taxon>
        <taxon>Basidiomycota</taxon>
        <taxon>Agaricomycotina</taxon>
        <taxon>Agaricomycetes</taxon>
        <taxon>Agaricomycetidae</taxon>
        <taxon>Boletales</taxon>
        <taxon>Coniophorineae</taxon>
        <taxon>Coniophoraceae</taxon>
        <taxon>Coniophora</taxon>
    </lineage>
</organism>
<proteinExistence type="predicted"/>
<keyword evidence="4" id="KW-1185">Reference proteome</keyword>
<dbReference type="RefSeq" id="XP_007775568.1">
    <property type="nucleotide sequence ID" value="XM_007777378.1"/>
</dbReference>
<keyword evidence="2" id="KW-0472">Membrane</keyword>
<keyword evidence="2" id="KW-0812">Transmembrane</keyword>
<dbReference type="GeneID" id="19202380"/>
<evidence type="ECO:0000313" key="4">
    <source>
        <dbReference type="Proteomes" id="UP000053558"/>
    </source>
</evidence>
<dbReference type="AlphaFoldDB" id="R7SDH1"/>
<dbReference type="EMBL" id="JH711593">
    <property type="protein sequence ID" value="EIW74203.1"/>
    <property type="molecule type" value="Genomic_DNA"/>
</dbReference>
<feature type="transmembrane region" description="Helical" evidence="2">
    <location>
        <begin position="136"/>
        <end position="158"/>
    </location>
</feature>
<feature type="transmembrane region" description="Helical" evidence="2">
    <location>
        <begin position="67"/>
        <end position="87"/>
    </location>
</feature>
<sequence>MSSLGLSHPFLQLFGADISFCRSNNRWFLDTPLAAVLVTVLHAISAITTIGRLYLRVRFRRFRWDDGWAALGLSVVISDAITAWFIGTSIIWELDCIMPMYISYVDFPVNIVASVVMVLTLLWMARNLSKDRKSKVLVKCFGGSVIFTCVATAVHLAYVPNASFLGGVTIDIQGTVELCSCNILAFVVFGWKLLNRGDDLELLSETQVQTGRQTHPSKSWTTVDLDELGPPRSTSCSLTVNEEFQHAENSITHVRTSESSESWQRSSIELEGIRVAALQLNKTLKVETRMSRSLPRRGVHVQSGKTTQPPFSRDLQCLRAVNELCLGNSHKNSPATQ</sequence>